<feature type="compositionally biased region" description="Low complexity" evidence="6">
    <location>
        <begin position="630"/>
        <end position="642"/>
    </location>
</feature>
<dbReference type="PANTHER" id="PTHR11782:SF121">
    <property type="entry name" value="NUCLEOSIDE-DIPHOSPHATASE MIG-23"/>
    <property type="match status" value="1"/>
</dbReference>
<accession>A0AAF0EK36</accession>
<feature type="region of interest" description="Disordered" evidence="6">
    <location>
        <begin position="511"/>
        <end position="553"/>
    </location>
</feature>
<dbReference type="GO" id="GO:0017111">
    <property type="term" value="F:ribonucleoside triphosphate phosphatase activity"/>
    <property type="evidence" value="ECO:0007669"/>
    <property type="project" value="TreeGrafter"/>
</dbReference>
<keyword evidence="4" id="KW-0547">Nucleotide-binding</keyword>
<dbReference type="GO" id="GO:0046036">
    <property type="term" value="P:CTP metabolic process"/>
    <property type="evidence" value="ECO:0007669"/>
    <property type="project" value="TreeGrafter"/>
</dbReference>
<dbReference type="Gene3D" id="3.30.420.150">
    <property type="entry name" value="Exopolyphosphatase. Domain 2"/>
    <property type="match status" value="1"/>
</dbReference>
<feature type="compositionally biased region" description="Basic and acidic residues" evidence="6">
    <location>
        <begin position="722"/>
        <end position="731"/>
    </location>
</feature>
<dbReference type="EC" id="3.6.1.5" evidence="7"/>
<gene>
    <name evidence="7" type="primary">YND1</name>
    <name evidence="7" type="ORF">MNAN1_001005</name>
</gene>
<evidence type="ECO:0000313" key="7">
    <source>
        <dbReference type="EMBL" id="WFD26030.1"/>
    </source>
</evidence>
<protein>
    <submittedName>
        <fullName evidence="7">Apyrase</fullName>
        <ecNumber evidence="7">3.6.1.5</ecNumber>
    </submittedName>
</protein>
<evidence type="ECO:0000256" key="4">
    <source>
        <dbReference type="PIRSR" id="PIRSR600407-2"/>
    </source>
</evidence>
<proteinExistence type="inferred from homology"/>
<dbReference type="PROSITE" id="PS01238">
    <property type="entry name" value="GDA1_CD39_NTPASE"/>
    <property type="match status" value="1"/>
</dbReference>
<evidence type="ECO:0000256" key="3">
    <source>
        <dbReference type="PIRSR" id="PIRSR600407-1"/>
    </source>
</evidence>
<feature type="active site" description="Proton acceptor" evidence="3">
    <location>
        <position position="191"/>
    </location>
</feature>
<evidence type="ECO:0000256" key="1">
    <source>
        <dbReference type="ARBA" id="ARBA00009283"/>
    </source>
</evidence>
<dbReference type="AlphaFoldDB" id="A0AAF0EK36"/>
<dbReference type="Proteomes" id="UP001213623">
    <property type="component" value="Chromosome 2"/>
</dbReference>
<feature type="region of interest" description="Disordered" evidence="6">
    <location>
        <begin position="574"/>
        <end position="731"/>
    </location>
</feature>
<feature type="compositionally biased region" description="Polar residues" evidence="6">
    <location>
        <begin position="677"/>
        <end position="696"/>
    </location>
</feature>
<dbReference type="EMBL" id="CP119893">
    <property type="protein sequence ID" value="WFD26030.1"/>
    <property type="molecule type" value="Genomic_DNA"/>
</dbReference>
<dbReference type="GO" id="GO:0016020">
    <property type="term" value="C:membrane"/>
    <property type="evidence" value="ECO:0007669"/>
    <property type="project" value="TreeGrafter"/>
</dbReference>
<dbReference type="Gene3D" id="3.30.420.40">
    <property type="match status" value="1"/>
</dbReference>
<dbReference type="PANTHER" id="PTHR11782">
    <property type="entry name" value="ADENOSINE/GUANOSINE DIPHOSPHATASE"/>
    <property type="match status" value="1"/>
</dbReference>
<dbReference type="Pfam" id="PF01150">
    <property type="entry name" value="GDA1_CD39"/>
    <property type="match status" value="1"/>
</dbReference>
<evidence type="ECO:0000256" key="2">
    <source>
        <dbReference type="ARBA" id="ARBA00022801"/>
    </source>
</evidence>
<keyword evidence="2 5" id="KW-0378">Hydrolase</keyword>
<feature type="binding site" evidence="4">
    <location>
        <begin position="220"/>
        <end position="224"/>
    </location>
    <ligand>
        <name>ATP</name>
        <dbReference type="ChEBI" id="CHEBI:30616"/>
    </ligand>
</feature>
<feature type="compositionally biased region" description="Polar residues" evidence="6">
    <location>
        <begin position="579"/>
        <end position="588"/>
    </location>
</feature>
<reference evidence="7" key="1">
    <citation type="submission" date="2023-03" db="EMBL/GenBank/DDBJ databases">
        <title>Mating type loci evolution in Malassezia.</title>
        <authorList>
            <person name="Coelho M.A."/>
        </authorList>
    </citation>
    <scope>NUCLEOTIDE SEQUENCE</scope>
    <source>
        <strain evidence="7">CBS 9557</strain>
    </source>
</reference>
<evidence type="ECO:0000313" key="8">
    <source>
        <dbReference type="Proteomes" id="UP001213623"/>
    </source>
</evidence>
<dbReference type="GO" id="GO:0006256">
    <property type="term" value="P:UDP catabolic process"/>
    <property type="evidence" value="ECO:0007669"/>
    <property type="project" value="TreeGrafter"/>
</dbReference>
<evidence type="ECO:0000256" key="5">
    <source>
        <dbReference type="RuleBase" id="RU003833"/>
    </source>
</evidence>
<keyword evidence="4" id="KW-0067">ATP-binding</keyword>
<dbReference type="GO" id="GO:0004382">
    <property type="term" value="F:GDP phosphatase activity"/>
    <property type="evidence" value="ECO:0007669"/>
    <property type="project" value="TreeGrafter"/>
</dbReference>
<sequence length="731" mass="80113">MHAEVSSPSRRSPVITPAPSAAEDSDWGAHRKYIVIVDAGSSGSRLQVYSWRDLSWTRKELLRQKLSLHVLPSIERGAPSGSDKSWQVKLEPGLSSFADNLPGLRTYLTELLDHVYDMIPSKDLPHTPIYVHATAGMRLLPPEQRQAILLETCRMIRAYPFAQEPQAHDFTGADPDSACSGHVRVISGEEEGLFGWLAINYLMRGFEPGSRPYGFLDMGGASSQIAFEPSEADAQKDLFPVSLRRLDGSVDEHAVFVTTFLGFGTNEARLRYLYALTDQANMTEVSDPCLPKGLRLSGQQGVSHVVGAGSFAECLAQQKPLLHRNATCATPPCPFHGVHVPSIQFDKVPFVGVSEYWYSSDDVFALGGAYHRDQLDKAAEAFCQSDWHALAAKFDSHEYREQVTPSRLQMQCFKAAWVSTFLHEGLALPRENSAQFFQSVNEVQGVGVSWTLGKALLEASREISRHEPVSTPWAQSFWVSRVLIASVALGALYLLWKRFLRHNKRDWQPVPVSEASGDAEEHRLTITMPSDTASPLDVDNHPEDKRHKKSHPWGRVLERSMRFVSMNWASTAPSATATLPQVASTSRRPSAVRSVSFGGPARQPRDESASVPPAWASMSDSEHGSVAGIPSPSCRTPTPSTTERSRTGALSRVTSPVDMSRPGNVPEAESLRDDSVVISTALSSGLWPSQPPSRGTSPMPVLSTNTSSTASLPLLSPLPTKPELRGRISPL</sequence>
<evidence type="ECO:0000256" key="6">
    <source>
        <dbReference type="SAM" id="MobiDB-lite"/>
    </source>
</evidence>
<comment type="similarity">
    <text evidence="1 5">Belongs to the GDA1/CD39 NTPase family.</text>
</comment>
<dbReference type="GO" id="GO:0005524">
    <property type="term" value="F:ATP binding"/>
    <property type="evidence" value="ECO:0007669"/>
    <property type="project" value="UniProtKB-KW"/>
</dbReference>
<organism evidence="7 8">
    <name type="scientific">Malassezia nana</name>
    <dbReference type="NCBI Taxonomy" id="180528"/>
    <lineage>
        <taxon>Eukaryota</taxon>
        <taxon>Fungi</taxon>
        <taxon>Dikarya</taxon>
        <taxon>Basidiomycota</taxon>
        <taxon>Ustilaginomycotina</taxon>
        <taxon>Malasseziomycetes</taxon>
        <taxon>Malasseziales</taxon>
        <taxon>Malasseziaceae</taxon>
        <taxon>Malassezia</taxon>
    </lineage>
</organism>
<name>A0AAF0EK36_9BASI</name>
<keyword evidence="8" id="KW-1185">Reference proteome</keyword>
<feature type="compositionally biased region" description="Polar residues" evidence="6">
    <location>
        <begin position="1"/>
        <end position="10"/>
    </location>
</feature>
<feature type="region of interest" description="Disordered" evidence="6">
    <location>
        <begin position="1"/>
        <end position="24"/>
    </location>
</feature>
<dbReference type="GO" id="GO:0005794">
    <property type="term" value="C:Golgi apparatus"/>
    <property type="evidence" value="ECO:0007669"/>
    <property type="project" value="TreeGrafter"/>
</dbReference>
<feature type="compositionally biased region" description="Low complexity" evidence="6">
    <location>
        <begin position="702"/>
        <end position="718"/>
    </location>
</feature>
<dbReference type="GO" id="GO:0004050">
    <property type="term" value="F:apyrase activity"/>
    <property type="evidence" value="ECO:0007669"/>
    <property type="project" value="UniProtKB-EC"/>
</dbReference>
<dbReference type="GO" id="GO:0045134">
    <property type="term" value="F:UDP phosphatase activity"/>
    <property type="evidence" value="ECO:0007669"/>
    <property type="project" value="TreeGrafter"/>
</dbReference>
<dbReference type="InterPro" id="IPR000407">
    <property type="entry name" value="GDA1_CD39_NTPase"/>
</dbReference>